<dbReference type="SUPFAM" id="SSF56219">
    <property type="entry name" value="DNase I-like"/>
    <property type="match status" value="1"/>
</dbReference>
<evidence type="ECO:0000313" key="2">
    <source>
        <dbReference type="EMBL" id="MDG4716914.1"/>
    </source>
</evidence>
<proteinExistence type="predicted"/>
<evidence type="ECO:0000259" key="1">
    <source>
        <dbReference type="Pfam" id="PF03372"/>
    </source>
</evidence>
<accession>A0ABT6G4E5</accession>
<gene>
    <name evidence="2" type="ORF">P7122_13595</name>
</gene>
<reference evidence="2 3" key="1">
    <citation type="submission" date="2023-03" db="EMBL/GenBank/DDBJ databases">
        <title>Strain YYF002 represents a novel species in the genus Winogradskyella isolated from seawater.</title>
        <authorList>
            <person name="Fu Z.-Y."/>
        </authorList>
    </citation>
    <scope>NUCLEOTIDE SEQUENCE [LARGE SCALE GENOMIC DNA]</scope>
    <source>
        <strain evidence="2 3">YYF002</strain>
    </source>
</reference>
<dbReference type="InterPro" id="IPR036691">
    <property type="entry name" value="Endo/exonu/phosph_ase_sf"/>
</dbReference>
<dbReference type="Proteomes" id="UP001529085">
    <property type="component" value="Unassembled WGS sequence"/>
</dbReference>
<keyword evidence="3" id="KW-1185">Reference proteome</keyword>
<dbReference type="Gene3D" id="3.60.10.10">
    <property type="entry name" value="Endonuclease/exonuclease/phosphatase"/>
    <property type="match status" value="1"/>
</dbReference>
<dbReference type="Pfam" id="PF03372">
    <property type="entry name" value="Exo_endo_phos"/>
    <property type="match status" value="1"/>
</dbReference>
<dbReference type="RefSeq" id="WP_278006351.1">
    <property type="nucleotide sequence ID" value="NZ_JARSBN010000008.1"/>
</dbReference>
<name>A0ABT6G4E5_9FLAO</name>
<evidence type="ECO:0000313" key="3">
    <source>
        <dbReference type="Proteomes" id="UP001529085"/>
    </source>
</evidence>
<protein>
    <recommendedName>
        <fullName evidence="1">Endonuclease/exonuclease/phosphatase domain-containing protein</fullName>
    </recommendedName>
</protein>
<dbReference type="InterPro" id="IPR005135">
    <property type="entry name" value="Endo/exonuclease/phosphatase"/>
</dbReference>
<comment type="caution">
    <text evidence="2">The sequence shown here is derived from an EMBL/GenBank/DDBJ whole genome shotgun (WGS) entry which is preliminary data.</text>
</comment>
<dbReference type="EMBL" id="JARSBN010000008">
    <property type="protein sequence ID" value="MDG4716914.1"/>
    <property type="molecule type" value="Genomic_DNA"/>
</dbReference>
<sequence length="270" mass="31218">MKIFFWNINKELTNKEVKLIATEINPDIIFLAECNVSIGDILLALNDKSVSYFYNIDPICSKIKMFSKFHDKFVMPITSNNRYTVRSINIPTYPIFNLMCIHFQSKVNWDFADQAAHSMELNTVINDFEKKTNNINTIIIGDFNMNPFDFGMVQTTGLHSVMSKEVALKKKRTVDGKEYPFFYNPMWSFFGDDGKGTVNGTIYNTLSKPINYFWNTFDQVIIRPEFLDHFEESELEIITELGSGVKLIKNSNIIDDSISDHLPISIKIKR</sequence>
<feature type="domain" description="Endonuclease/exonuclease/phosphatase" evidence="1">
    <location>
        <begin position="6"/>
        <end position="213"/>
    </location>
</feature>
<organism evidence="2 3">
    <name type="scientific">Winogradskyella marincola</name>
    <dbReference type="NCBI Taxonomy" id="3037795"/>
    <lineage>
        <taxon>Bacteria</taxon>
        <taxon>Pseudomonadati</taxon>
        <taxon>Bacteroidota</taxon>
        <taxon>Flavobacteriia</taxon>
        <taxon>Flavobacteriales</taxon>
        <taxon>Flavobacteriaceae</taxon>
        <taxon>Winogradskyella</taxon>
    </lineage>
</organism>